<evidence type="ECO:0000313" key="2">
    <source>
        <dbReference type="Proteomes" id="UP001302652"/>
    </source>
</evidence>
<gene>
    <name evidence="1" type="ORF">RW095_06330</name>
</gene>
<dbReference type="EMBL" id="CP136511">
    <property type="protein sequence ID" value="WOD13601.1"/>
    <property type="molecule type" value="Genomic_DNA"/>
</dbReference>
<evidence type="ECO:0000313" key="1">
    <source>
        <dbReference type="EMBL" id="WOD13601.1"/>
    </source>
</evidence>
<dbReference type="RefSeq" id="WP_317015188.1">
    <property type="nucleotide sequence ID" value="NZ_CP136511.1"/>
</dbReference>
<accession>A0ABZ0E8L6</accession>
<keyword evidence="2" id="KW-1185">Reference proteome</keyword>
<sequence length="56" mass="6397">MAIIRAAGRVETRNCIGVLTRVSTMWRQGETYPDPAVEVLDPRFLKYRTTTSAQRN</sequence>
<reference evidence="1 2" key="1">
    <citation type="submission" date="2023-10" db="EMBL/GenBank/DDBJ databases">
        <title>Surface-active antibiotics is a multifunctional adaptation for post-fire microbes.</title>
        <authorList>
            <person name="Liu M.D."/>
            <person name="Du Y."/>
            <person name="Koupaei S.K."/>
            <person name="Kim N.R."/>
            <person name="Zhang W."/>
            <person name="Traxler M.F."/>
        </authorList>
    </citation>
    <scope>NUCLEOTIDE SEQUENCE [LARGE SCALE GENOMIC DNA]</scope>
    <source>
        <strain evidence="1 2">F3</strain>
    </source>
</reference>
<proteinExistence type="predicted"/>
<protein>
    <submittedName>
        <fullName evidence="1">Uncharacterized protein</fullName>
    </submittedName>
</protein>
<dbReference type="Proteomes" id="UP001302652">
    <property type="component" value="Chromosome 3"/>
</dbReference>
<organism evidence="1 2">
    <name type="scientific">Paraburkholderia kirstenboschensis</name>
    <dbReference type="NCBI Taxonomy" id="1245436"/>
    <lineage>
        <taxon>Bacteria</taxon>
        <taxon>Pseudomonadati</taxon>
        <taxon>Pseudomonadota</taxon>
        <taxon>Betaproteobacteria</taxon>
        <taxon>Burkholderiales</taxon>
        <taxon>Burkholderiaceae</taxon>
        <taxon>Paraburkholderia</taxon>
    </lineage>
</organism>
<name>A0ABZ0E8L6_9BURK</name>